<feature type="region of interest" description="Disordered" evidence="1">
    <location>
        <begin position="79"/>
        <end position="351"/>
    </location>
</feature>
<accession>A0ABY7CEI9</accession>
<dbReference type="RefSeq" id="XP_053019070.1">
    <property type="nucleotide sequence ID" value="XM_053167898.1"/>
</dbReference>
<reference evidence="2" key="1">
    <citation type="submission" date="2022-10" db="EMBL/GenBank/DDBJ databases">
        <title>Puccinia triticina Genome sequencing and assembly.</title>
        <authorList>
            <person name="Li C."/>
        </authorList>
    </citation>
    <scope>NUCLEOTIDE SEQUENCE</scope>
    <source>
        <strain evidence="2">Pt15</strain>
    </source>
</reference>
<feature type="compositionally biased region" description="Basic residues" evidence="1">
    <location>
        <begin position="328"/>
        <end position="346"/>
    </location>
</feature>
<feature type="region of interest" description="Disordered" evidence="1">
    <location>
        <begin position="625"/>
        <end position="686"/>
    </location>
</feature>
<feature type="region of interest" description="Disordered" evidence="1">
    <location>
        <begin position="515"/>
        <end position="573"/>
    </location>
</feature>
<evidence type="ECO:0000313" key="3">
    <source>
        <dbReference type="Proteomes" id="UP001164743"/>
    </source>
</evidence>
<name>A0ABY7CEI9_9BASI</name>
<feature type="compositionally biased region" description="Polar residues" evidence="1">
    <location>
        <begin position="625"/>
        <end position="634"/>
    </location>
</feature>
<feature type="compositionally biased region" description="Low complexity" evidence="1">
    <location>
        <begin position="226"/>
        <end position="237"/>
    </location>
</feature>
<gene>
    <name evidence="2" type="ORF">PtA15_3A886</name>
</gene>
<organism evidence="2 3">
    <name type="scientific">Puccinia triticina</name>
    <dbReference type="NCBI Taxonomy" id="208348"/>
    <lineage>
        <taxon>Eukaryota</taxon>
        <taxon>Fungi</taxon>
        <taxon>Dikarya</taxon>
        <taxon>Basidiomycota</taxon>
        <taxon>Pucciniomycotina</taxon>
        <taxon>Pucciniomycetes</taxon>
        <taxon>Pucciniales</taxon>
        <taxon>Pucciniaceae</taxon>
        <taxon>Puccinia</taxon>
    </lineage>
</organism>
<sequence>MGNISSEIIFVIIMPRAATKKQSEKFNPFDPKVSPVQLLEFLRFRAAPIELVDTNVDTPVAVLQALAAKFSDPILASHATSAAGRKESAQGPRNRPTGGPAAAGQKETSQRPYPSRNRNAAGRKESSQGPWDGPSGSGSTQAKLDHPSSGQSKPVGEGSKPETIEKTDEEPCLSSELSAIASDDDVSESASSTDVGLVAKGKDKRVKSKSGQQIAQKQNLTDPKTSSRSVVINSSDSETTSRKRCHSQSAGVHPCDGSRKPKKAKNVQPAHQPLRTTRKADAVLDQHGAHGDAVASAVINHSDSETSSRKHRHSQSASVQPRDGPGPRKPKKTKKLQIPRTLRTKHSASAAVIQKSAEGPVNKKVRLVSPIGVDFLSETESSALITFEPDDLMMKTFAEKKMSEWPPLLPFVEKTSSDYKNNNPAQGAVPDTSKNNALDSFLRCEIKEQEELFSRLVVQSEETVNMTVMEVMDTLNQNILNSPKSPKKDPAQCAPLEDLDEDAWLEKLFIAGLLTPPSPQPRSPIQMPTASSSDPDEEDELADTPSPPKVDDRKNEFKVQALPLEDQVPNKNGEIGSVRNLPWLFQSPEPEYQCCFKSDPFEEIYQQYRGQNCPTPMLEIKPSVTLSASNSETENIVPGPSGRNRELFGTVSISSNSRQSMSPHYRPNREWHQPYNTRARSVPSGL</sequence>
<protein>
    <submittedName>
        <fullName evidence="2">Uncharacterized protein</fullName>
    </submittedName>
</protein>
<dbReference type="GeneID" id="77808793"/>
<feature type="compositionally biased region" description="Polar residues" evidence="1">
    <location>
        <begin position="209"/>
        <end position="224"/>
    </location>
</feature>
<evidence type="ECO:0000256" key="1">
    <source>
        <dbReference type="SAM" id="MobiDB-lite"/>
    </source>
</evidence>
<evidence type="ECO:0000313" key="2">
    <source>
        <dbReference type="EMBL" id="WAQ83515.1"/>
    </source>
</evidence>
<proteinExistence type="predicted"/>
<feature type="compositionally biased region" description="Basic and acidic residues" evidence="1">
    <location>
        <begin position="278"/>
        <end position="290"/>
    </location>
</feature>
<keyword evidence="3" id="KW-1185">Reference proteome</keyword>
<dbReference type="EMBL" id="CP110423">
    <property type="protein sequence ID" value="WAQ83515.1"/>
    <property type="molecule type" value="Genomic_DNA"/>
</dbReference>
<feature type="compositionally biased region" description="Polar residues" evidence="1">
    <location>
        <begin position="106"/>
        <end position="118"/>
    </location>
</feature>
<feature type="compositionally biased region" description="Polar residues" evidence="1">
    <location>
        <begin position="651"/>
        <end position="662"/>
    </location>
</feature>
<feature type="compositionally biased region" description="Polar residues" evidence="1">
    <location>
        <begin position="137"/>
        <end position="152"/>
    </location>
</feature>
<dbReference type="Proteomes" id="UP001164743">
    <property type="component" value="Chromosome 3A"/>
</dbReference>